<dbReference type="GO" id="GO:0005737">
    <property type="term" value="C:cytoplasm"/>
    <property type="evidence" value="ECO:0007669"/>
    <property type="project" value="UniProtKB-SubCell"/>
</dbReference>
<keyword evidence="4 6" id="KW-0811">Translocation</keyword>
<dbReference type="NCBIfam" id="TIGR00809">
    <property type="entry name" value="secB"/>
    <property type="match status" value="1"/>
</dbReference>
<dbReference type="Pfam" id="PF02556">
    <property type="entry name" value="SecB"/>
    <property type="match status" value="1"/>
</dbReference>
<dbReference type="KEGG" id="rva:Rvan_2680"/>
<evidence type="ECO:0000256" key="3">
    <source>
        <dbReference type="ARBA" id="ARBA00022927"/>
    </source>
</evidence>
<dbReference type="EMBL" id="CP002292">
    <property type="protein sequence ID" value="ADP71891.1"/>
    <property type="molecule type" value="Genomic_DNA"/>
</dbReference>
<dbReference type="NCBIfam" id="NF004392">
    <property type="entry name" value="PRK05751.1-3"/>
    <property type="match status" value="1"/>
</dbReference>
<evidence type="ECO:0000256" key="2">
    <source>
        <dbReference type="ARBA" id="ARBA00022448"/>
    </source>
</evidence>
<comment type="subunit">
    <text evidence="6">Homotetramer, a dimer of dimers. One homotetramer interacts with 1 SecA dimer.</text>
</comment>
<evidence type="ECO:0000256" key="5">
    <source>
        <dbReference type="ARBA" id="ARBA00023186"/>
    </source>
</evidence>
<keyword evidence="3 6" id="KW-0653">Protein transport</keyword>
<organism evidence="7 8">
    <name type="scientific">Rhodomicrobium vannielii (strain ATCC 17100 / DSM 162 / LMG 4299 / NCIMB 10020 / ATH 3.1.1)</name>
    <dbReference type="NCBI Taxonomy" id="648757"/>
    <lineage>
        <taxon>Bacteria</taxon>
        <taxon>Pseudomonadati</taxon>
        <taxon>Pseudomonadota</taxon>
        <taxon>Alphaproteobacteria</taxon>
        <taxon>Hyphomicrobiales</taxon>
        <taxon>Hyphomicrobiaceae</taxon>
        <taxon>Rhodomicrobium</taxon>
    </lineage>
</organism>
<proteinExistence type="inferred from homology"/>
<dbReference type="eggNOG" id="COG1952">
    <property type="taxonomic scope" value="Bacteria"/>
</dbReference>
<dbReference type="PANTHER" id="PTHR36918:SF1">
    <property type="entry name" value="PROTEIN-EXPORT PROTEIN SECB"/>
    <property type="match status" value="1"/>
</dbReference>
<gene>
    <name evidence="6" type="primary">secB</name>
    <name evidence="7" type="ordered locus">Rvan_2680</name>
</gene>
<evidence type="ECO:0000256" key="1">
    <source>
        <dbReference type="ARBA" id="ARBA00009990"/>
    </source>
</evidence>
<comment type="function">
    <text evidence="6">One of the proteins required for the normal export of preproteins out of the cell cytoplasm. It is a molecular chaperone that binds to a subset of precursor proteins, maintaining them in a translocation-competent state. It also specifically binds to its receptor SecA.</text>
</comment>
<reference evidence="8" key="1">
    <citation type="journal article" date="2011" name="J. Bacteriol.">
        <title>Genome sequences of eight morphologically diverse alphaproteobacteria.</title>
        <authorList>
            <consortium name="US DOE Joint Genome Institute"/>
            <person name="Brown P.J."/>
            <person name="Kysela D.T."/>
            <person name="Buechlein A."/>
            <person name="Hemmerich C."/>
            <person name="Brun Y.V."/>
        </authorList>
    </citation>
    <scope>NUCLEOTIDE SEQUENCE [LARGE SCALE GENOMIC DNA]</scope>
    <source>
        <strain evidence="8">ATCC 17100 / ATH 3.1.1 / DSM 162 / LMG 4299</strain>
    </source>
</reference>
<dbReference type="AlphaFoldDB" id="E3I7H2"/>
<dbReference type="Gene3D" id="3.10.420.10">
    <property type="entry name" value="SecB-like"/>
    <property type="match status" value="1"/>
</dbReference>
<dbReference type="PANTHER" id="PTHR36918">
    <property type="match status" value="1"/>
</dbReference>
<dbReference type="Proteomes" id="UP000001399">
    <property type="component" value="Chromosome"/>
</dbReference>
<evidence type="ECO:0000256" key="4">
    <source>
        <dbReference type="ARBA" id="ARBA00023010"/>
    </source>
</evidence>
<dbReference type="HOGENOM" id="CLU_111574_0_0_5"/>
<dbReference type="RefSeq" id="WP_013420266.1">
    <property type="nucleotide sequence ID" value="NC_014664.1"/>
</dbReference>
<evidence type="ECO:0000313" key="8">
    <source>
        <dbReference type="Proteomes" id="UP000001399"/>
    </source>
</evidence>
<dbReference type="InterPro" id="IPR003708">
    <property type="entry name" value="SecB"/>
</dbReference>
<dbReference type="InterPro" id="IPR035958">
    <property type="entry name" value="SecB-like_sf"/>
</dbReference>
<protein>
    <recommendedName>
        <fullName evidence="6">Protein-export protein SecB</fullName>
    </recommendedName>
</protein>
<accession>E3I7H2</accession>
<name>E3I7H2_RHOVT</name>
<keyword evidence="5 6" id="KW-0143">Chaperone</keyword>
<evidence type="ECO:0000256" key="6">
    <source>
        <dbReference type="HAMAP-Rule" id="MF_00821"/>
    </source>
</evidence>
<keyword evidence="2 6" id="KW-0813">Transport</keyword>
<dbReference type="GO" id="GO:0015031">
    <property type="term" value="P:protein transport"/>
    <property type="evidence" value="ECO:0007669"/>
    <property type="project" value="UniProtKB-UniRule"/>
</dbReference>
<dbReference type="STRING" id="648757.Rvan_2680"/>
<dbReference type="OrthoDB" id="9795145at2"/>
<keyword evidence="6" id="KW-0963">Cytoplasm</keyword>
<keyword evidence="8" id="KW-1185">Reference proteome</keyword>
<dbReference type="GO" id="GO:0051262">
    <property type="term" value="P:protein tetramerization"/>
    <property type="evidence" value="ECO:0007669"/>
    <property type="project" value="InterPro"/>
</dbReference>
<sequence length="163" mass="17889">MAETNGTNGGTEQPDLSAGQPQVNVIGQYIKDLSFECPDPTRFFRGPGNNPNLQLNFNVQVNNVQDGVFEVGLSLEGEAKSDEGVLYNIELLYAGAFHLKNLPQEAIQPVLFIECPALLFPFVRRLVADLTREGGFPPLLLDPIDFAGLYRRRAAEGQQPTIS</sequence>
<dbReference type="GO" id="GO:0006457">
    <property type="term" value="P:protein folding"/>
    <property type="evidence" value="ECO:0007669"/>
    <property type="project" value="UniProtKB-UniRule"/>
</dbReference>
<dbReference type="PRINTS" id="PR01594">
    <property type="entry name" value="SECBCHAPRONE"/>
</dbReference>
<evidence type="ECO:0000313" key="7">
    <source>
        <dbReference type="EMBL" id="ADP71891.1"/>
    </source>
</evidence>
<dbReference type="GO" id="GO:0051082">
    <property type="term" value="F:unfolded protein binding"/>
    <property type="evidence" value="ECO:0007669"/>
    <property type="project" value="InterPro"/>
</dbReference>
<comment type="subcellular location">
    <subcellularLocation>
        <location evidence="6">Cytoplasm</location>
    </subcellularLocation>
</comment>
<dbReference type="SUPFAM" id="SSF54611">
    <property type="entry name" value="SecB-like"/>
    <property type="match status" value="1"/>
</dbReference>
<comment type="similarity">
    <text evidence="1 6">Belongs to the SecB family.</text>
</comment>
<dbReference type="HAMAP" id="MF_00821">
    <property type="entry name" value="SecB"/>
    <property type="match status" value="1"/>
</dbReference>